<dbReference type="InterPro" id="IPR036388">
    <property type="entry name" value="WH-like_DNA-bd_sf"/>
</dbReference>
<dbReference type="PROSITE" id="PS00893">
    <property type="entry name" value="NUDIX_BOX"/>
    <property type="match status" value="1"/>
</dbReference>
<dbReference type="EMBL" id="LLZU01000001">
    <property type="protein sequence ID" value="KRV51446.1"/>
    <property type="molecule type" value="Genomic_DNA"/>
</dbReference>
<dbReference type="InterPro" id="IPR000086">
    <property type="entry name" value="NUDIX_hydrolase_dom"/>
</dbReference>
<evidence type="ECO:0000256" key="4">
    <source>
        <dbReference type="SAM" id="MobiDB-lite"/>
    </source>
</evidence>
<accession>A0A0T6LZM8</accession>
<feature type="region of interest" description="Disordered" evidence="4">
    <location>
        <begin position="64"/>
        <end position="86"/>
    </location>
</feature>
<proteinExistence type="inferred from homology"/>
<dbReference type="InterPro" id="IPR054105">
    <property type="entry name" value="WHD_NrtR"/>
</dbReference>
<dbReference type="PANTHER" id="PTHR43736">
    <property type="entry name" value="ADP-RIBOSE PYROPHOSPHATASE"/>
    <property type="match status" value="1"/>
</dbReference>
<reference evidence="6 7" key="1">
    <citation type="submission" date="2015-10" db="EMBL/GenBank/DDBJ databases">
        <title>Draft genome sequence of pyrrolomycin-producing Streptomyces vitaminophilus.</title>
        <authorList>
            <person name="Graham D.E."/>
            <person name="Mahan K.M."/>
            <person name="Klingeman D.M."/>
            <person name="Hettich R.L."/>
            <person name="Parry R.J."/>
        </authorList>
    </citation>
    <scope>NUCLEOTIDE SEQUENCE [LARGE SCALE GENOMIC DNA]</scope>
    <source>
        <strain evidence="6 7">ATCC 31673</strain>
    </source>
</reference>
<protein>
    <submittedName>
        <fullName evidence="6">DNA hydrolase</fullName>
    </submittedName>
</protein>
<dbReference type="eggNOG" id="COG1051">
    <property type="taxonomic scope" value="Bacteria"/>
</dbReference>
<dbReference type="CDD" id="cd18873">
    <property type="entry name" value="NUDIX_NadM_like"/>
    <property type="match status" value="1"/>
</dbReference>
<dbReference type="Gene3D" id="3.90.79.10">
    <property type="entry name" value="Nucleoside Triphosphate Pyrophosphohydrolase"/>
    <property type="match status" value="1"/>
</dbReference>
<dbReference type="SUPFAM" id="SSF46785">
    <property type="entry name" value="Winged helix' DNA-binding domain"/>
    <property type="match status" value="1"/>
</dbReference>
<dbReference type="GO" id="GO:0016787">
    <property type="term" value="F:hydrolase activity"/>
    <property type="evidence" value="ECO:0007669"/>
    <property type="project" value="UniProtKB-KW"/>
</dbReference>
<gene>
    <name evidence="6" type="ORF">AQ490_01435</name>
</gene>
<feature type="domain" description="Nudix hydrolase" evidence="5">
    <location>
        <begin position="11"/>
        <end position="154"/>
    </location>
</feature>
<organism evidence="6 7">
    <name type="scientific">Wenjunlia vitaminophila</name>
    <name type="common">Streptomyces vitaminophilus</name>
    <dbReference type="NCBI Taxonomy" id="76728"/>
    <lineage>
        <taxon>Bacteria</taxon>
        <taxon>Bacillati</taxon>
        <taxon>Actinomycetota</taxon>
        <taxon>Actinomycetes</taxon>
        <taxon>Kitasatosporales</taxon>
        <taxon>Streptomycetaceae</taxon>
        <taxon>Wenjunlia</taxon>
    </lineage>
</organism>
<dbReference type="SUPFAM" id="SSF55811">
    <property type="entry name" value="Nudix"/>
    <property type="match status" value="1"/>
</dbReference>
<dbReference type="RefSeq" id="WP_018382819.1">
    <property type="nucleotide sequence ID" value="NZ_LLZU01000001.1"/>
</dbReference>
<evidence type="ECO:0000256" key="1">
    <source>
        <dbReference type="ARBA" id="ARBA00005582"/>
    </source>
</evidence>
<dbReference type="PANTHER" id="PTHR43736:SF4">
    <property type="entry name" value="SLR1690 PROTEIN"/>
    <property type="match status" value="1"/>
</dbReference>
<keyword evidence="7" id="KW-1185">Reference proteome</keyword>
<dbReference type="Pfam" id="PF21906">
    <property type="entry name" value="WHD_NrtR"/>
    <property type="match status" value="1"/>
</dbReference>
<dbReference type="Proteomes" id="UP000050867">
    <property type="component" value="Unassembled WGS sequence"/>
</dbReference>
<evidence type="ECO:0000259" key="5">
    <source>
        <dbReference type="PROSITE" id="PS51462"/>
    </source>
</evidence>
<dbReference type="OrthoDB" id="9786141at2"/>
<evidence type="ECO:0000313" key="6">
    <source>
        <dbReference type="EMBL" id="KRV51446.1"/>
    </source>
</evidence>
<dbReference type="Gene3D" id="1.10.10.10">
    <property type="entry name" value="Winged helix-like DNA-binding domain superfamily/Winged helix DNA-binding domain"/>
    <property type="match status" value="1"/>
</dbReference>
<dbReference type="InterPro" id="IPR020476">
    <property type="entry name" value="Nudix_hydrolase"/>
</dbReference>
<evidence type="ECO:0000313" key="7">
    <source>
        <dbReference type="Proteomes" id="UP000050867"/>
    </source>
</evidence>
<dbReference type="Pfam" id="PF00293">
    <property type="entry name" value="NUDIX"/>
    <property type="match status" value="1"/>
</dbReference>
<evidence type="ECO:0000256" key="3">
    <source>
        <dbReference type="RuleBase" id="RU003476"/>
    </source>
</evidence>
<comment type="caution">
    <text evidence="6">The sequence shown here is derived from an EMBL/GenBank/DDBJ whole genome shotgun (WGS) entry which is preliminary data.</text>
</comment>
<dbReference type="InterPro" id="IPR036390">
    <property type="entry name" value="WH_DNA-bd_sf"/>
</dbReference>
<dbReference type="PROSITE" id="PS51462">
    <property type="entry name" value="NUDIX"/>
    <property type="match status" value="1"/>
</dbReference>
<name>A0A0T6LZM8_WENVI</name>
<dbReference type="InterPro" id="IPR015797">
    <property type="entry name" value="NUDIX_hydrolase-like_dom_sf"/>
</dbReference>
<keyword evidence="2 3" id="KW-0378">Hydrolase</keyword>
<dbReference type="InterPro" id="IPR020084">
    <property type="entry name" value="NUDIX_hydrolase_CS"/>
</dbReference>
<dbReference type="STRING" id="76728.AQ490_01435"/>
<evidence type="ECO:0000256" key="2">
    <source>
        <dbReference type="ARBA" id="ARBA00022801"/>
    </source>
</evidence>
<dbReference type="AlphaFoldDB" id="A0A0T6LZM8"/>
<comment type="similarity">
    <text evidence="1 3">Belongs to the Nudix hydrolase family.</text>
</comment>
<dbReference type="PRINTS" id="PR00502">
    <property type="entry name" value="NUDIXFAMILY"/>
</dbReference>
<sequence length="245" mass="25902">MSPYDPSAFPPFAVTVDLVVLTVREHVLSALVVRRGEPPFQGRWALPGGFVRADEDLAAAAARELAEETGLRAQSPGSSGGPGAHLEQLATFGDPQRDPRMRVVSVAHLVLAPDLPAPRAGGDARSARWAQVGELLGSGDGSALAFDHAQILAEGVERARAKIEYSSLATAFCPPSFTVGELRRVYEAVWGVALDPRNFHRKVTGTPGFLVPTGGTTTRQGGRPAQLFRAGGATVLNPPMLRPEV</sequence>